<evidence type="ECO:0000313" key="15">
    <source>
        <dbReference type="EMBL" id="KXX80347.1"/>
    </source>
</evidence>
<dbReference type="OrthoDB" id="2115822at2759"/>
<keyword evidence="9 11" id="KW-0326">Glycosidase</keyword>
<gene>
    <name evidence="15" type="ORF">MMYC01_204686</name>
</gene>
<keyword evidence="10 11" id="KW-0624">Polysaccharide degradation</keyword>
<dbReference type="AlphaFoldDB" id="A0A175W9J3"/>
<dbReference type="PROSITE" id="PS51761">
    <property type="entry name" value="GH11_3"/>
    <property type="match status" value="1"/>
</dbReference>
<dbReference type="PANTHER" id="PTHR46828:SF2">
    <property type="entry name" value="ENDO-1,4-BETA-XYLANASE A-RELATED"/>
    <property type="match status" value="1"/>
</dbReference>
<evidence type="ECO:0000256" key="8">
    <source>
        <dbReference type="ARBA" id="ARBA00023277"/>
    </source>
</evidence>
<evidence type="ECO:0000256" key="2">
    <source>
        <dbReference type="ARBA" id="ARBA00004851"/>
    </source>
</evidence>
<organism evidence="15 16">
    <name type="scientific">Madurella mycetomatis</name>
    <dbReference type="NCBI Taxonomy" id="100816"/>
    <lineage>
        <taxon>Eukaryota</taxon>
        <taxon>Fungi</taxon>
        <taxon>Dikarya</taxon>
        <taxon>Ascomycota</taxon>
        <taxon>Pezizomycotina</taxon>
        <taxon>Sordariomycetes</taxon>
        <taxon>Sordariomycetidae</taxon>
        <taxon>Sordariales</taxon>
        <taxon>Sordariales incertae sedis</taxon>
        <taxon>Madurella</taxon>
    </lineage>
</organism>
<accession>A0A175W9J3</accession>
<evidence type="ECO:0000256" key="7">
    <source>
        <dbReference type="ARBA" id="ARBA00022801"/>
    </source>
</evidence>
<dbReference type="GO" id="GO:0045493">
    <property type="term" value="P:xylan catabolic process"/>
    <property type="evidence" value="ECO:0007669"/>
    <property type="project" value="UniProtKB-UniRule"/>
</dbReference>
<comment type="pathway">
    <text evidence="2 11 12">Glycan degradation; xylan degradation.</text>
</comment>
<evidence type="ECO:0000256" key="12">
    <source>
        <dbReference type="RuleBase" id="RU362015"/>
    </source>
</evidence>
<keyword evidence="8 11" id="KW-0119">Carbohydrate metabolism</keyword>
<dbReference type="InterPro" id="IPR013319">
    <property type="entry name" value="GH11/12"/>
</dbReference>
<feature type="active site" description="Proton donor" evidence="11">
    <location>
        <position position="214"/>
    </location>
</feature>
<keyword evidence="7 11" id="KW-0378">Hydrolase</keyword>
<dbReference type="InterPro" id="IPR013320">
    <property type="entry name" value="ConA-like_dom_sf"/>
</dbReference>
<evidence type="ECO:0000256" key="6">
    <source>
        <dbReference type="ARBA" id="ARBA00022729"/>
    </source>
</evidence>
<dbReference type="VEuPathDB" id="FungiDB:MMYC01_204686"/>
<comment type="caution">
    <text evidence="15">The sequence shown here is derived from an EMBL/GenBank/DDBJ whole genome shotgun (WGS) entry which is preliminary data.</text>
</comment>
<keyword evidence="16" id="KW-1185">Reference proteome</keyword>
<proteinExistence type="inferred from homology"/>
<dbReference type="GO" id="GO:0031176">
    <property type="term" value="F:endo-1,4-beta-xylanase activity"/>
    <property type="evidence" value="ECO:0007669"/>
    <property type="project" value="UniProtKB-UniRule"/>
</dbReference>
<keyword evidence="6 13" id="KW-0732">Signal</keyword>
<protein>
    <recommendedName>
        <fullName evidence="4 11">Endo-1,4-beta-xylanase</fullName>
        <ecNumber evidence="4 11">3.2.1.8</ecNumber>
    </recommendedName>
</protein>
<dbReference type="Proteomes" id="UP000078237">
    <property type="component" value="Unassembled WGS sequence"/>
</dbReference>
<feature type="signal peptide" evidence="13">
    <location>
        <begin position="1"/>
        <end position="18"/>
    </location>
</feature>
<comment type="catalytic activity">
    <reaction evidence="1 11 12">
        <text>Endohydrolysis of (1-&gt;4)-beta-D-xylosidic linkages in xylans.</text>
        <dbReference type="EC" id="3.2.1.8"/>
    </reaction>
</comment>
<evidence type="ECO:0000256" key="13">
    <source>
        <dbReference type="SAM" id="SignalP"/>
    </source>
</evidence>
<evidence type="ECO:0000259" key="14">
    <source>
        <dbReference type="PROSITE" id="PS51761"/>
    </source>
</evidence>
<keyword evidence="5 11" id="KW-0858">Xylan degradation</keyword>
<feature type="active site" description="Nucleophile" evidence="11">
    <location>
        <position position="125"/>
    </location>
</feature>
<dbReference type="InterPro" id="IPR033123">
    <property type="entry name" value="GH11_dom"/>
</dbReference>
<dbReference type="EC" id="3.2.1.8" evidence="4 11"/>
<sequence>MHLLPSFLTTLLITGTLAVPSTGPRAATIARAAQAVQPGNGTNGGFYYYFWSDRAGPVTYNNLEGGRYTVQWGNDTHKSGSFFAGKGWGFESADNLKTVVYKGTWSTTGTGYVSLYGWMDGSRLEYYIVEDFGTFDPSTGLEKRASVTSDGGVYDVYIRRIVGPGLYQGIRTQVWSIRRTRRTEGTITPKDHFDAWQKLNVPLGKHDFAILATEGYFSSGEADITVGERST</sequence>
<dbReference type="PROSITE" id="PS00777">
    <property type="entry name" value="GH11_2"/>
    <property type="match status" value="1"/>
</dbReference>
<comment type="similarity">
    <text evidence="3 11 12">Belongs to the glycosyl hydrolase 11 (cellulase G) family.</text>
</comment>
<evidence type="ECO:0000256" key="10">
    <source>
        <dbReference type="ARBA" id="ARBA00023326"/>
    </source>
</evidence>
<dbReference type="InterPro" id="IPR001137">
    <property type="entry name" value="Glyco_hydro_11"/>
</dbReference>
<name>A0A175W9J3_9PEZI</name>
<evidence type="ECO:0000313" key="16">
    <source>
        <dbReference type="Proteomes" id="UP000078237"/>
    </source>
</evidence>
<evidence type="ECO:0000256" key="11">
    <source>
        <dbReference type="PROSITE-ProRule" id="PRU01097"/>
    </source>
</evidence>
<dbReference type="Gene3D" id="2.60.120.180">
    <property type="match status" value="1"/>
</dbReference>
<evidence type="ECO:0000256" key="5">
    <source>
        <dbReference type="ARBA" id="ARBA00022651"/>
    </source>
</evidence>
<evidence type="ECO:0000256" key="9">
    <source>
        <dbReference type="ARBA" id="ARBA00023295"/>
    </source>
</evidence>
<dbReference type="PRINTS" id="PR00911">
    <property type="entry name" value="GLHYDRLASE11"/>
</dbReference>
<dbReference type="SUPFAM" id="SSF49899">
    <property type="entry name" value="Concanavalin A-like lectins/glucanases"/>
    <property type="match status" value="1"/>
</dbReference>
<dbReference type="InterPro" id="IPR033119">
    <property type="entry name" value="GH11_AS_2"/>
</dbReference>
<dbReference type="EMBL" id="LCTW02000062">
    <property type="protein sequence ID" value="KXX80347.1"/>
    <property type="molecule type" value="Genomic_DNA"/>
</dbReference>
<evidence type="ECO:0000256" key="3">
    <source>
        <dbReference type="ARBA" id="ARBA00007792"/>
    </source>
</evidence>
<dbReference type="PANTHER" id="PTHR46828">
    <property type="entry name" value="ENDO-1,4-BETA-XYLANASE A-RELATED"/>
    <property type="match status" value="1"/>
</dbReference>
<evidence type="ECO:0000256" key="4">
    <source>
        <dbReference type="ARBA" id="ARBA00012590"/>
    </source>
</evidence>
<reference evidence="15 16" key="1">
    <citation type="journal article" date="2016" name="Genome Announc.">
        <title>Genome Sequence of Madurella mycetomatis mm55, Isolated from a Human Mycetoma Case in Sudan.</title>
        <authorList>
            <person name="Smit S."/>
            <person name="Derks M.F."/>
            <person name="Bervoets S."/>
            <person name="Fahal A."/>
            <person name="van Leeuwen W."/>
            <person name="van Belkum A."/>
            <person name="van de Sande W.W."/>
        </authorList>
    </citation>
    <scope>NUCLEOTIDE SEQUENCE [LARGE SCALE GENOMIC DNA]</scope>
    <source>
        <strain evidence="16">mm55</strain>
    </source>
</reference>
<feature type="chain" id="PRO_5008043779" description="Endo-1,4-beta-xylanase" evidence="13">
    <location>
        <begin position="19"/>
        <end position="231"/>
    </location>
</feature>
<dbReference type="Pfam" id="PF00457">
    <property type="entry name" value="Glyco_hydro_11"/>
    <property type="match status" value="1"/>
</dbReference>
<feature type="domain" description="GH11" evidence="14">
    <location>
        <begin position="34"/>
        <end position="227"/>
    </location>
</feature>
<dbReference type="UniPathway" id="UPA00114"/>
<evidence type="ECO:0000256" key="1">
    <source>
        <dbReference type="ARBA" id="ARBA00000681"/>
    </source>
</evidence>